<gene>
    <name evidence="2" type="ORF">MORIYA_2650</name>
</gene>
<dbReference type="EMBL" id="LS483250">
    <property type="protein sequence ID" value="SQD79126.1"/>
    <property type="molecule type" value="Genomic_DNA"/>
</dbReference>
<keyword evidence="1" id="KW-1133">Transmembrane helix</keyword>
<dbReference type="Proteomes" id="UP000250163">
    <property type="component" value="Chromosome MORIYA"/>
</dbReference>
<name>A0A330LSG0_9GAMM</name>
<protein>
    <submittedName>
        <fullName evidence="2">Uncharacterized protein</fullName>
    </submittedName>
</protein>
<keyword evidence="1" id="KW-0472">Membrane</keyword>
<keyword evidence="3" id="KW-1185">Reference proteome</keyword>
<keyword evidence="1" id="KW-0812">Transmembrane</keyword>
<sequence length="68" mass="8254">MTCYLFVIFNYIWDMGRYFIAFVILNIVQYLELDINEVFYESKCEVDRQNATDGHVRNGSRYPYGWRP</sequence>
<proteinExistence type="predicted"/>
<feature type="transmembrane region" description="Helical" evidence="1">
    <location>
        <begin position="15"/>
        <end position="33"/>
    </location>
</feature>
<evidence type="ECO:0000256" key="1">
    <source>
        <dbReference type="SAM" id="Phobius"/>
    </source>
</evidence>
<evidence type="ECO:0000313" key="3">
    <source>
        <dbReference type="Proteomes" id="UP000250163"/>
    </source>
</evidence>
<reference evidence="3" key="1">
    <citation type="submission" date="2018-05" db="EMBL/GenBank/DDBJ databases">
        <authorList>
            <person name="Cea G.-C."/>
            <person name="William W."/>
        </authorList>
    </citation>
    <scope>NUCLEOTIDE SEQUENCE [LARGE SCALE GENOMIC DNA]</scope>
    <source>
        <strain evidence="3">DB21MT 5</strain>
    </source>
</reference>
<dbReference type="KEGG" id="mya:MORIYA_2650"/>
<dbReference type="AlphaFoldDB" id="A0A330LSG0"/>
<accession>A0A330LSG0</accession>
<organism evidence="2 3">
    <name type="scientific">Moritella yayanosii</name>
    <dbReference type="NCBI Taxonomy" id="69539"/>
    <lineage>
        <taxon>Bacteria</taxon>
        <taxon>Pseudomonadati</taxon>
        <taxon>Pseudomonadota</taxon>
        <taxon>Gammaproteobacteria</taxon>
        <taxon>Alteromonadales</taxon>
        <taxon>Moritellaceae</taxon>
        <taxon>Moritella</taxon>
    </lineage>
</organism>
<evidence type="ECO:0000313" key="2">
    <source>
        <dbReference type="EMBL" id="SQD79126.1"/>
    </source>
</evidence>